<sequence>MRNSARAALAALALLLAGVGAAQAATQAAQVAAVPNRGLKVVPLTLVTGAGEHRYRVEVAATPAQQATGMMYRRKVPAGTGMLFPVNPPRSASFWMSNTWVSLDLIFIGADRRVLSIAANAVPLSESLIDSGGPVIAVLELAGGEAARIGLRPGDKVRW</sequence>
<organism evidence="2 3">
    <name type="scientific">Sandaracinobacteroides saxicola</name>
    <dbReference type="NCBI Taxonomy" id="2759707"/>
    <lineage>
        <taxon>Bacteria</taxon>
        <taxon>Pseudomonadati</taxon>
        <taxon>Pseudomonadota</taxon>
        <taxon>Alphaproteobacteria</taxon>
        <taxon>Sphingomonadales</taxon>
        <taxon>Sphingosinicellaceae</taxon>
        <taxon>Sandaracinobacteroides</taxon>
    </lineage>
</organism>
<dbReference type="InterPro" id="IPR038695">
    <property type="entry name" value="Saro_0823-like_sf"/>
</dbReference>
<dbReference type="InterPro" id="IPR003795">
    <property type="entry name" value="DUF192"/>
</dbReference>
<dbReference type="Pfam" id="PF02643">
    <property type="entry name" value="DUF192"/>
    <property type="match status" value="1"/>
</dbReference>
<feature type="chain" id="PRO_5028839658" evidence="1">
    <location>
        <begin position="25"/>
        <end position="159"/>
    </location>
</feature>
<protein>
    <submittedName>
        <fullName evidence="2">DUF192 domain-containing protein</fullName>
    </submittedName>
</protein>
<dbReference type="Proteomes" id="UP000515292">
    <property type="component" value="Chromosome"/>
</dbReference>
<name>A0A7G5IMD0_9SPHN</name>
<evidence type="ECO:0000313" key="3">
    <source>
        <dbReference type="Proteomes" id="UP000515292"/>
    </source>
</evidence>
<proteinExistence type="predicted"/>
<evidence type="ECO:0000256" key="1">
    <source>
        <dbReference type="SAM" id="SignalP"/>
    </source>
</evidence>
<gene>
    <name evidence="2" type="ORF">H3309_04455</name>
</gene>
<keyword evidence="3" id="KW-1185">Reference proteome</keyword>
<evidence type="ECO:0000313" key="2">
    <source>
        <dbReference type="EMBL" id="QMW24522.1"/>
    </source>
</evidence>
<dbReference type="PANTHER" id="PTHR37953:SF1">
    <property type="entry name" value="UPF0127 PROTEIN MJ1496"/>
    <property type="match status" value="1"/>
</dbReference>
<dbReference type="PANTHER" id="PTHR37953">
    <property type="entry name" value="UPF0127 PROTEIN MJ1496"/>
    <property type="match status" value="1"/>
</dbReference>
<keyword evidence="1" id="KW-0732">Signal</keyword>
<accession>A0A7G5IMD0</accession>
<dbReference type="KEGG" id="sand:H3309_04455"/>
<feature type="signal peptide" evidence="1">
    <location>
        <begin position="1"/>
        <end position="24"/>
    </location>
</feature>
<reference evidence="2 3" key="1">
    <citation type="submission" date="2020-07" db="EMBL/GenBank/DDBJ databases">
        <title>Complete genome sequence for Sandaracinobacter sp. M6.</title>
        <authorList>
            <person name="Tang Y."/>
            <person name="Liu Q."/>
            <person name="Guo Z."/>
            <person name="Lei P."/>
            <person name="Huang B."/>
        </authorList>
    </citation>
    <scope>NUCLEOTIDE SEQUENCE [LARGE SCALE GENOMIC DNA]</scope>
    <source>
        <strain evidence="2 3">M6</strain>
    </source>
</reference>
<dbReference type="EMBL" id="CP059851">
    <property type="protein sequence ID" value="QMW24522.1"/>
    <property type="molecule type" value="Genomic_DNA"/>
</dbReference>
<dbReference type="AlphaFoldDB" id="A0A7G5IMD0"/>
<dbReference type="Gene3D" id="2.60.120.1140">
    <property type="entry name" value="Protein of unknown function DUF192"/>
    <property type="match status" value="1"/>
</dbReference>